<evidence type="ECO:0000256" key="5">
    <source>
        <dbReference type="ARBA" id="ARBA00012698"/>
    </source>
</evidence>
<reference evidence="29 30" key="1">
    <citation type="submission" date="2016-02" db="EMBL/GenBank/DDBJ databases">
        <title>Genome analysis of coral dinoflagellate symbionts highlights evolutionary adaptations to a symbiotic lifestyle.</title>
        <authorList>
            <person name="Aranda M."/>
            <person name="Li Y."/>
            <person name="Liew Y.J."/>
            <person name="Baumgarten S."/>
            <person name="Simakov O."/>
            <person name="Wilson M."/>
            <person name="Piel J."/>
            <person name="Ashoor H."/>
            <person name="Bougouffa S."/>
            <person name="Bajic V.B."/>
            <person name="Ryu T."/>
            <person name="Ravasi T."/>
            <person name="Bayer T."/>
            <person name="Micklem G."/>
            <person name="Kim H."/>
            <person name="Bhak J."/>
            <person name="Lajeunesse T.C."/>
            <person name="Voolstra C.R."/>
        </authorList>
    </citation>
    <scope>NUCLEOTIDE SEQUENCE [LARGE SCALE GENOMIC DNA]</scope>
    <source>
        <strain evidence="29 30">CCMP2467</strain>
    </source>
</reference>
<dbReference type="Gene3D" id="1.10.520.10">
    <property type="match status" value="1"/>
</dbReference>
<dbReference type="InterPro" id="IPR011992">
    <property type="entry name" value="EF-hand-dom_pair"/>
</dbReference>
<dbReference type="CDD" id="cd01053">
    <property type="entry name" value="AOX"/>
    <property type="match status" value="1"/>
</dbReference>
<dbReference type="PROSITE" id="PS50873">
    <property type="entry name" value="PEROXIDASE_4"/>
    <property type="match status" value="1"/>
</dbReference>
<dbReference type="InterPro" id="IPR027417">
    <property type="entry name" value="P-loop_NTPase"/>
</dbReference>
<dbReference type="Pfam" id="PF00271">
    <property type="entry name" value="Helicase_C"/>
    <property type="match status" value="1"/>
</dbReference>
<evidence type="ECO:0000256" key="24">
    <source>
        <dbReference type="SAM" id="Coils"/>
    </source>
</evidence>
<feature type="compositionally biased region" description="Basic and acidic residues" evidence="25">
    <location>
        <begin position="2598"/>
        <end position="2624"/>
    </location>
</feature>
<feature type="domain" description="EF-hand" evidence="26">
    <location>
        <begin position="879"/>
        <end position="914"/>
    </location>
</feature>
<dbReference type="InterPro" id="IPR002016">
    <property type="entry name" value="Haem_peroxidase"/>
</dbReference>
<dbReference type="InterPro" id="IPR002207">
    <property type="entry name" value="Peroxidase_I"/>
</dbReference>
<dbReference type="PROSITE" id="PS00436">
    <property type="entry name" value="PEROXIDASE_2"/>
    <property type="match status" value="1"/>
</dbReference>
<dbReference type="PANTHER" id="PTHR31803:SF3">
    <property type="entry name" value="ALTERNATIVE OXIDASE"/>
    <property type="match status" value="1"/>
</dbReference>
<keyword evidence="16" id="KW-1133">Transmembrane helix</keyword>
<dbReference type="SMART" id="SM00054">
    <property type="entry name" value="EFh"/>
    <property type="match status" value="2"/>
</dbReference>
<keyword evidence="13" id="KW-0106">Calcium</keyword>
<evidence type="ECO:0000256" key="10">
    <source>
        <dbReference type="ARBA" id="ARBA00022692"/>
    </source>
</evidence>
<evidence type="ECO:0000256" key="9">
    <source>
        <dbReference type="ARBA" id="ARBA00022660"/>
    </source>
</evidence>
<evidence type="ECO:0000256" key="14">
    <source>
        <dbReference type="ARBA" id="ARBA00022946"/>
    </source>
</evidence>
<proteinExistence type="inferred from homology"/>
<keyword evidence="15" id="KW-0249">Electron transport</keyword>
<evidence type="ECO:0000313" key="29">
    <source>
        <dbReference type="EMBL" id="OLP95015.1"/>
    </source>
</evidence>
<keyword evidence="30" id="KW-1185">Reference proteome</keyword>
<organism evidence="29 30">
    <name type="scientific">Symbiodinium microadriaticum</name>
    <name type="common">Dinoflagellate</name>
    <name type="synonym">Zooxanthella microadriatica</name>
    <dbReference type="NCBI Taxonomy" id="2951"/>
    <lineage>
        <taxon>Eukaryota</taxon>
        <taxon>Sar</taxon>
        <taxon>Alveolata</taxon>
        <taxon>Dinophyceae</taxon>
        <taxon>Suessiales</taxon>
        <taxon>Symbiodiniaceae</taxon>
        <taxon>Symbiodinium</taxon>
    </lineage>
</organism>
<evidence type="ECO:0000256" key="1">
    <source>
        <dbReference type="ARBA" id="ARBA00001962"/>
    </source>
</evidence>
<dbReference type="InterPro" id="IPR038659">
    <property type="entry name" value="AOX_sf"/>
</dbReference>
<evidence type="ECO:0000256" key="22">
    <source>
        <dbReference type="ARBA" id="ARBA00047455"/>
    </source>
</evidence>
<dbReference type="SUPFAM" id="SSF47473">
    <property type="entry name" value="EF-hand"/>
    <property type="match status" value="1"/>
</dbReference>
<dbReference type="Proteomes" id="UP000186817">
    <property type="component" value="Unassembled WGS sequence"/>
</dbReference>
<evidence type="ECO:0000256" key="13">
    <source>
        <dbReference type="ARBA" id="ARBA00022837"/>
    </source>
</evidence>
<comment type="subcellular location">
    <subcellularLocation>
        <location evidence="2">Mitochondrion inner membrane</location>
    </subcellularLocation>
</comment>
<evidence type="ECO:0000256" key="19">
    <source>
        <dbReference type="ARBA" id="ARBA00023128"/>
    </source>
</evidence>
<evidence type="ECO:0000259" key="27">
    <source>
        <dbReference type="PROSITE" id="PS50873"/>
    </source>
</evidence>
<evidence type="ECO:0000256" key="12">
    <source>
        <dbReference type="ARBA" id="ARBA00022792"/>
    </source>
</evidence>
<evidence type="ECO:0000256" key="15">
    <source>
        <dbReference type="ARBA" id="ARBA00022982"/>
    </source>
</evidence>
<dbReference type="GO" id="GO:0020037">
    <property type="term" value="F:heme binding"/>
    <property type="evidence" value="ECO:0007669"/>
    <property type="project" value="InterPro"/>
</dbReference>
<evidence type="ECO:0000259" key="28">
    <source>
        <dbReference type="PROSITE" id="PS51194"/>
    </source>
</evidence>
<dbReference type="Gene3D" id="1.10.238.10">
    <property type="entry name" value="EF-hand"/>
    <property type="match status" value="1"/>
</dbReference>
<dbReference type="PRINTS" id="PR00458">
    <property type="entry name" value="PEROXIDASE"/>
</dbReference>
<keyword evidence="10" id="KW-0812">Transmembrane</keyword>
<accession>A0A1Q9DIM3</accession>
<keyword evidence="19" id="KW-0496">Mitochondrion</keyword>
<comment type="similarity">
    <text evidence="3">In the N-terminal section; belongs to the peroxidase family.</text>
</comment>
<dbReference type="InterPro" id="IPR002048">
    <property type="entry name" value="EF_hand_dom"/>
</dbReference>
<comment type="catalytic activity">
    <reaction evidence="23">
        <text>NADPH + O2 + H(+) = H2O2 + NADP(+)</text>
        <dbReference type="Rhea" id="RHEA:11260"/>
        <dbReference type="ChEBI" id="CHEBI:15378"/>
        <dbReference type="ChEBI" id="CHEBI:15379"/>
        <dbReference type="ChEBI" id="CHEBI:16240"/>
        <dbReference type="ChEBI" id="CHEBI:57783"/>
        <dbReference type="ChEBI" id="CHEBI:58349"/>
        <dbReference type="EC" id="1.6.3.1"/>
    </reaction>
</comment>
<feature type="region of interest" description="Disordered" evidence="25">
    <location>
        <begin position="275"/>
        <end position="412"/>
    </location>
</feature>
<evidence type="ECO:0000256" key="21">
    <source>
        <dbReference type="ARBA" id="ARBA00025285"/>
    </source>
</evidence>
<dbReference type="InterPro" id="IPR010255">
    <property type="entry name" value="Haem_peroxidase_sf"/>
</dbReference>
<dbReference type="PROSITE" id="PS50222">
    <property type="entry name" value="EF_HAND_2"/>
    <property type="match status" value="2"/>
</dbReference>
<dbReference type="Gene3D" id="1.25.40.10">
    <property type="entry name" value="Tetratricopeptide repeat domain"/>
    <property type="match status" value="1"/>
</dbReference>
<keyword evidence="17" id="KW-0560">Oxidoreductase</keyword>
<comment type="cofactor">
    <cofactor evidence="1">
        <name>Fe cation</name>
        <dbReference type="ChEBI" id="CHEBI:24875"/>
    </cofactor>
</comment>
<sequence>MASGGIPQDIISITELVFTKSLQFLAVSATFPPPLVALAEDLFVHVEKKRATRGQPVMRDLPDKVFLCTSAVKKDEEGLNILQEDGDDADVVETALLKGVLHLRYVLQGYHVRQKVPALLEVLTTAAYQQAFVFVGDSNNAIQIAELLNQAGVPAAASTGKLDQAWRAQAFAGLKRFRYRVLVCTDLMARGIDAEKVDVVVNLDLPTEKETYLHRSGRTARFGSVGWMVSLVFEGDEAEHLEFFQKQLGFELAEYADREAAIQSRLEALSLPQDAMAPSQAEVEQFPQQPFPTPGTSAGGEKAKERGTRSSQGRPLQGPKKQARQDRERLPADPSPGLLDTTAIPPDGRGHSLHAGRGGASPADRSTPTATATHTAHAQTSRTMPSSCYRGHAPPLHGTGPAQASPGAVSMKGLMPPPILHPHESHAVPHIQVPEWQSWMLDCSFAKYAEQGSASASNPFLASLSSGTRQRLDALWQKHCDVWIGQYYHSLWAMSVRSKANMAGELKKPEEASLDLNHLITANRWSGDELAAVKTTHREPTDWVDWASYMTVRTLRSSFDLFSGYKFRTTLGAMHERDWLRRVIFLETVAGVPGMVAGMVRHLHSLRLMRRDHGWIHSLLAEAENERMHLLIALNLRRPGPVFRGIVIAGQGVFLTWYSLMYLVCPRYCHRFVGYLEEEAVITYSKLIDAIDADQLPMFSNMKAPLFARQYYNLPKEAMVRDVFLQIRADEACHRDTNHFFSDLKPDQPNTKVDHLRKGHFQNQNVHSGVLKLQREAQSKVMHETFQSLDHDHDGFISTDDLRWAFQQHDTPFNDEDLDEMVRKADRIALTQFDFVQKKMPPEESSYNGFDAFALKRLGWEPRLAKLKMAPPPASSAPSCMEDMLCLLEKYDRSSDGTIGEQELVQLVKALDKGSFWDEAKLTSLTKGLGLDAGRLKLTSFARMLFEGPQAALYQVVRQDLQKAMSSPEWDDGSYAPILIRLAWHSSGTYNKLDGTGGSNGATMRHALEMNDPENAYLEHARGLLEPVKAKHPWISHADLWILASYVALENTNGPRIAFTGGRVDAPEERAVAPGRLPGAEHGLAAGMEVDEEGRLKGWENLAQHIRDVFGRMGITDREAVALICGGHVYGRCHPESTGSGYAGAWVEMPTLFSNEYAADMPSILETSLPSDKHGAGMVRKWSDTASLMLLSIWAASDAAADPNFEVLQQPTAHLSSGSVYVFPHVTKGHPTFQTQKTLNDYSKHGVLGEVQAYNRQSTESVHRELCKLRQTKNLTAIFIQAGVFQKLGDDSCFFPPMRERYAQHLERADAAAADPVLPTVIGPSWTFHNLNYSCLRCVASVVRTEWRSWGHSHVCASPDGLQRARFAAAEAWQNFSTACNLTFSGQYADVLHSPSMPNPYGLLIVQHSKLRVCPIETRMPRGEGPMDQEYADEAYHRCKEGLDAKSNCSELLEKRQWIFAKRSAAVHQRLSEWFSANPGTLIAVLHPEFEKLKNWPSGVSVFRFLPTQRLESQCETRIEEAEHWFRTSADGMLRMPWRQDIEHKMQEGQRFHVKWSEGTAKVGRETTATAWLKCFVVGDKWIAVMHDTVMPDGGQVPEEVRPAPGKRQYIDLTKYEGEEDGEAQEAPDAKEYPPGRYKCLTQWVNIHEQPDVSSPVHGRCLQKEELSFLAVKVFGTELRGLAERGGWISLASGAGKPLFEKISELDPEPLQGRYRVRVTSAPVFEAPSASAREVGHLKAGEEVSLDEVRIEGDGADVSVMGRLAGTAGGLSGWVTVYASGPVGLVCEQIVEGYNEKPRKPLKGQTGHQMMLVSDMVLLWDPGFREHLEAYAEDEDLLKREFGEAFKKLTELGCPWSKDAPGPATGCAAVTAGIMPGIAEKVRHMAGITNWAGELSQRSVRRAASSRRLQRRFIQRRGASWSQPSRLSDTRAHSALLRQLCEEMPGDADVQHQRELKFPEQSTPHARLLSSVRSSWSWGCAEPCIEALSLAEISGLAKPRAVPPAFVPPHPWKTRIAATSLLRVRRSRVLGQLNMAAIRKSSSRLLPACIWLQPAVFRILKTLAIQTSVETGRHIADTSRIGWRDSVCQSNEKRVKEYDRQLEEALEHLGTYEEEYLKQWCNRDDSLDVVLARRSYEKGFATDNGKTQLAVSIPIEALEHVAADHEAFVLEVDRIMLAKDGSLLALFRTVGTSDSDKGLCEPGVLSDRASAEMDPMTALRTDVLYVFLEKKLSHVQRKDELDLAAVHEHPKLLRQATIVRTVGGSAHGYVHCSLSRLALGPELTKKQLEMDGDSDAHIFLRLQGISLNNKEGFLVTQMNSQNSFGVKLTILASADHESIPKRGDNAPVTPILHYRAVEAYLMQAQERKVANVISCGDGVMNCKTTAKTLDLVVRQAQERGVPLPQFLEAPETQRMLFDFRNTIDAEGDKGADRIFQARSIGKGAGISVEMHRCMKEVHDGLSFATKYRKDGVVEWERGNAEDALKAWRLGCEALERILVPDTHASEQKFFSEVRVALLKNRALAALKLHGWQEALEAAEDVLKMDDQDHKAWFRKACALEGKPGAPPSGSGLSDGPEAWAGSGRLLSLLALRRDLSGPDRDRLERETSAKREKAVQALLSRDEDSAWPNSGAM</sequence>
<dbReference type="GO" id="GO:0016174">
    <property type="term" value="F:NAD(P)H oxidase H2O2-forming activity"/>
    <property type="evidence" value="ECO:0007669"/>
    <property type="project" value="UniProtKB-EC"/>
</dbReference>
<feature type="region of interest" description="Disordered" evidence="25">
    <location>
        <begin position="2598"/>
        <end position="2633"/>
    </location>
</feature>
<dbReference type="GO" id="GO:0005743">
    <property type="term" value="C:mitochondrial inner membrane"/>
    <property type="evidence" value="ECO:0007669"/>
    <property type="project" value="UniProtKB-SubCell"/>
</dbReference>
<dbReference type="SMART" id="SM00490">
    <property type="entry name" value="HELICc"/>
    <property type="match status" value="1"/>
</dbReference>
<comment type="caution">
    <text evidence="29">The sequence shown here is derived from an EMBL/GenBank/DDBJ whole genome shotgun (WGS) entry which is preliminary data.</text>
</comment>
<dbReference type="GO" id="GO:0005509">
    <property type="term" value="F:calcium ion binding"/>
    <property type="evidence" value="ECO:0007669"/>
    <property type="project" value="InterPro"/>
</dbReference>
<dbReference type="GO" id="GO:0006979">
    <property type="term" value="P:response to oxidative stress"/>
    <property type="evidence" value="ECO:0007669"/>
    <property type="project" value="InterPro"/>
</dbReference>
<dbReference type="SUPFAM" id="SSF48113">
    <property type="entry name" value="Heme-dependent peroxidases"/>
    <property type="match status" value="2"/>
</dbReference>
<evidence type="ECO:0000313" key="30">
    <source>
        <dbReference type="Proteomes" id="UP000186817"/>
    </source>
</evidence>
<dbReference type="InterPro" id="IPR018247">
    <property type="entry name" value="EF_Hand_1_Ca_BS"/>
</dbReference>
<dbReference type="Pfam" id="PF00141">
    <property type="entry name" value="peroxidase"/>
    <property type="match status" value="1"/>
</dbReference>
<dbReference type="FunFam" id="1.20.1260.140:FF:000002">
    <property type="entry name" value="Alternative oxidase"/>
    <property type="match status" value="1"/>
</dbReference>
<name>A0A1Q9DIM3_SYMMI</name>
<keyword evidence="6" id="KW-0813">Transport</keyword>
<keyword evidence="18" id="KW-0408">Iron</keyword>
<comment type="function">
    <text evidence="21">Catalyzes cyanide-resistant oxygen consumption. May increase respiration when the cytochrome respiratory pathway is restricted, or in response to low temperatures.</text>
</comment>
<dbReference type="Gene3D" id="3.40.50.300">
    <property type="entry name" value="P-loop containing nucleotide triphosphate hydrolases"/>
    <property type="match status" value="1"/>
</dbReference>
<keyword evidence="24" id="KW-0175">Coiled coil</keyword>
<evidence type="ECO:0000256" key="18">
    <source>
        <dbReference type="ARBA" id="ARBA00023004"/>
    </source>
</evidence>
<dbReference type="SUPFAM" id="SSF52540">
    <property type="entry name" value="P-loop containing nucleoside triphosphate hydrolases"/>
    <property type="match status" value="1"/>
</dbReference>
<comment type="similarity">
    <text evidence="4">Belongs to the alternative oxidase family.</text>
</comment>
<keyword evidence="20" id="KW-0472">Membrane</keyword>
<evidence type="ECO:0000256" key="7">
    <source>
        <dbReference type="ARBA" id="ARBA00022559"/>
    </source>
</evidence>
<evidence type="ECO:0000256" key="20">
    <source>
        <dbReference type="ARBA" id="ARBA00023136"/>
    </source>
</evidence>
<keyword evidence="8" id="KW-0349">Heme</keyword>
<evidence type="ECO:0000256" key="8">
    <source>
        <dbReference type="ARBA" id="ARBA00022617"/>
    </source>
</evidence>
<dbReference type="Pfam" id="PF01786">
    <property type="entry name" value="AOX"/>
    <property type="match status" value="1"/>
</dbReference>
<dbReference type="Gene3D" id="1.20.1260.140">
    <property type="entry name" value="Alternative oxidase"/>
    <property type="match status" value="1"/>
</dbReference>
<feature type="domain" description="Plant heme peroxidase family profile" evidence="27">
    <location>
        <begin position="1018"/>
        <end position="1134"/>
    </location>
</feature>
<dbReference type="CDD" id="cd00051">
    <property type="entry name" value="EFh"/>
    <property type="match status" value="1"/>
</dbReference>
<feature type="coiled-coil region" evidence="24">
    <location>
        <begin position="2088"/>
        <end position="2115"/>
    </location>
</feature>
<evidence type="ECO:0000256" key="17">
    <source>
        <dbReference type="ARBA" id="ARBA00023002"/>
    </source>
</evidence>
<keyword evidence="12" id="KW-0999">Mitochondrion inner membrane</keyword>
<protein>
    <recommendedName>
        <fullName evidence="5">NAD(P)H oxidase (H2O2-forming)</fullName>
        <ecNumber evidence="5">1.6.3.1</ecNumber>
    </recommendedName>
</protein>
<comment type="catalytic activity">
    <reaction evidence="22">
        <text>NADH + O2 + H(+) = H2O2 + NAD(+)</text>
        <dbReference type="Rhea" id="RHEA:11264"/>
        <dbReference type="ChEBI" id="CHEBI:15378"/>
        <dbReference type="ChEBI" id="CHEBI:15379"/>
        <dbReference type="ChEBI" id="CHEBI:16240"/>
        <dbReference type="ChEBI" id="CHEBI:57540"/>
        <dbReference type="ChEBI" id="CHEBI:57945"/>
        <dbReference type="EC" id="1.6.3.1"/>
    </reaction>
</comment>
<evidence type="ECO:0000256" key="23">
    <source>
        <dbReference type="ARBA" id="ARBA00048762"/>
    </source>
</evidence>
<evidence type="ECO:0000256" key="2">
    <source>
        <dbReference type="ARBA" id="ARBA00004273"/>
    </source>
</evidence>
<dbReference type="PROSITE" id="PS00018">
    <property type="entry name" value="EF_HAND_1"/>
    <property type="match status" value="2"/>
</dbReference>
<keyword evidence="11" id="KW-0479">Metal-binding</keyword>
<dbReference type="OrthoDB" id="16906at2759"/>
<keyword evidence="7" id="KW-0575">Peroxidase</keyword>
<dbReference type="InterPro" id="IPR019794">
    <property type="entry name" value="Peroxidases_AS"/>
</dbReference>
<evidence type="ECO:0000256" key="16">
    <source>
        <dbReference type="ARBA" id="ARBA00022989"/>
    </source>
</evidence>
<dbReference type="GO" id="GO:0009916">
    <property type="term" value="F:alternative oxidase activity"/>
    <property type="evidence" value="ECO:0007669"/>
    <property type="project" value="InterPro"/>
</dbReference>
<evidence type="ECO:0000259" key="26">
    <source>
        <dbReference type="PROSITE" id="PS50222"/>
    </source>
</evidence>
<dbReference type="GO" id="GO:0004601">
    <property type="term" value="F:peroxidase activity"/>
    <property type="evidence" value="ECO:0007669"/>
    <property type="project" value="UniProtKB-KW"/>
</dbReference>
<dbReference type="PANTHER" id="PTHR31803">
    <property type="entry name" value="ALTERNATIVE OXIDASE"/>
    <property type="match status" value="1"/>
</dbReference>
<dbReference type="GO" id="GO:0010230">
    <property type="term" value="P:alternative respiration"/>
    <property type="evidence" value="ECO:0007669"/>
    <property type="project" value="TreeGrafter"/>
</dbReference>
<feature type="domain" description="Helicase C-terminal" evidence="28">
    <location>
        <begin position="115"/>
        <end position="263"/>
    </location>
</feature>
<dbReference type="Gene3D" id="1.10.420.10">
    <property type="entry name" value="Peroxidase, domain 2"/>
    <property type="match status" value="1"/>
</dbReference>
<dbReference type="EMBL" id="LSRX01000519">
    <property type="protein sequence ID" value="OLP95015.1"/>
    <property type="molecule type" value="Genomic_DNA"/>
</dbReference>
<gene>
    <name evidence="29" type="primary">alxA</name>
    <name evidence="29" type="ORF">AK812_SmicGene22904</name>
</gene>
<dbReference type="PRINTS" id="PR00459">
    <property type="entry name" value="ASPEROXIDASE"/>
</dbReference>
<keyword evidence="14" id="KW-0809">Transit peptide</keyword>
<dbReference type="InterPro" id="IPR011990">
    <property type="entry name" value="TPR-like_helical_dom_sf"/>
</dbReference>
<evidence type="ECO:0000256" key="3">
    <source>
        <dbReference type="ARBA" id="ARBA00005644"/>
    </source>
</evidence>
<evidence type="ECO:0000256" key="4">
    <source>
        <dbReference type="ARBA" id="ARBA00008388"/>
    </source>
</evidence>
<keyword evidence="9" id="KW-0679">Respiratory chain</keyword>
<dbReference type="InterPro" id="IPR001650">
    <property type="entry name" value="Helicase_C-like"/>
</dbReference>
<dbReference type="PROSITE" id="PS51194">
    <property type="entry name" value="HELICASE_CTER"/>
    <property type="match status" value="1"/>
</dbReference>
<dbReference type="CDD" id="cd18787">
    <property type="entry name" value="SF2_C_DEAD"/>
    <property type="match status" value="1"/>
</dbReference>
<feature type="compositionally biased region" description="Low complexity" evidence="25">
    <location>
        <begin position="365"/>
        <end position="383"/>
    </location>
</feature>
<evidence type="ECO:0000256" key="11">
    <source>
        <dbReference type="ARBA" id="ARBA00022723"/>
    </source>
</evidence>
<evidence type="ECO:0000256" key="6">
    <source>
        <dbReference type="ARBA" id="ARBA00022448"/>
    </source>
</evidence>
<feature type="domain" description="EF-hand" evidence="26">
    <location>
        <begin position="777"/>
        <end position="812"/>
    </location>
</feature>
<dbReference type="SUPFAM" id="SSF48452">
    <property type="entry name" value="TPR-like"/>
    <property type="match status" value="1"/>
</dbReference>
<dbReference type="InterPro" id="IPR002680">
    <property type="entry name" value="AOX"/>
</dbReference>
<dbReference type="EC" id="1.6.3.1" evidence="5"/>
<evidence type="ECO:0000256" key="25">
    <source>
        <dbReference type="SAM" id="MobiDB-lite"/>
    </source>
</evidence>